<organism evidence="2 3">
    <name type="scientific">Lentzea guizhouensis</name>
    <dbReference type="NCBI Taxonomy" id="1586287"/>
    <lineage>
        <taxon>Bacteria</taxon>
        <taxon>Bacillati</taxon>
        <taxon>Actinomycetota</taxon>
        <taxon>Actinomycetes</taxon>
        <taxon>Pseudonocardiales</taxon>
        <taxon>Pseudonocardiaceae</taxon>
        <taxon>Lentzea</taxon>
    </lineage>
</organism>
<feature type="region of interest" description="Disordered" evidence="1">
    <location>
        <begin position="274"/>
        <end position="397"/>
    </location>
</feature>
<dbReference type="EMBL" id="CP016793">
    <property type="protein sequence ID" value="ANZ35548.1"/>
    <property type="molecule type" value="Genomic_DNA"/>
</dbReference>
<name>A0A1B2HCW1_9PSEU</name>
<dbReference type="STRING" id="1586287.BBK82_05090"/>
<proteinExistence type="predicted"/>
<evidence type="ECO:0000313" key="2">
    <source>
        <dbReference type="EMBL" id="ANZ35548.1"/>
    </source>
</evidence>
<evidence type="ECO:0000313" key="3">
    <source>
        <dbReference type="Proteomes" id="UP000093053"/>
    </source>
</evidence>
<dbReference type="RefSeq" id="WP_065913958.1">
    <property type="nucleotide sequence ID" value="NZ_CP016793.1"/>
</dbReference>
<protein>
    <recommendedName>
        <fullName evidence="4">HNH domain-containing protein</fullName>
    </recommendedName>
</protein>
<keyword evidence="3" id="KW-1185">Reference proteome</keyword>
<feature type="compositionally biased region" description="Polar residues" evidence="1">
    <location>
        <begin position="284"/>
        <end position="302"/>
    </location>
</feature>
<accession>A0A1B2HCW1</accession>
<gene>
    <name evidence="2" type="ORF">BBK82_05090</name>
</gene>
<dbReference type="OrthoDB" id="4775111at2"/>
<dbReference type="Proteomes" id="UP000093053">
    <property type="component" value="Chromosome"/>
</dbReference>
<reference evidence="2 3" key="1">
    <citation type="submission" date="2016-07" db="EMBL/GenBank/DDBJ databases">
        <title>Complete genome sequence of the Lentzea guizhouensis DHS C013.</title>
        <authorList>
            <person name="Cao C."/>
        </authorList>
    </citation>
    <scope>NUCLEOTIDE SEQUENCE [LARGE SCALE GENOMIC DNA]</scope>
    <source>
        <strain evidence="2 3">DHS C013</strain>
    </source>
</reference>
<dbReference type="KEGG" id="led:BBK82_05090"/>
<dbReference type="Gene3D" id="1.10.30.50">
    <property type="match status" value="1"/>
</dbReference>
<evidence type="ECO:0000256" key="1">
    <source>
        <dbReference type="SAM" id="MobiDB-lite"/>
    </source>
</evidence>
<evidence type="ECO:0008006" key="4">
    <source>
        <dbReference type="Google" id="ProtNLM"/>
    </source>
</evidence>
<dbReference type="AlphaFoldDB" id="A0A1B2HCW1"/>
<sequence length="397" mass="43565">MAYTLHDDNVASDARWVTLAKLQETDGVPDLLALSPSRRRKYLARLEVRKALMIAAYFVMQSESARNTADGYITQEAALACCTEPWILQALLTPVCGKPPLLHQEGQKCGEKNCIDASGPWKPNYEYRVCAFLKRNPSKSEQDRRKQQRAELTDSTLRTAVYLRDGGCCRYCRSGPLGRKGMGNAKDRRRIPQIDHIDPDEPAGPGPDYKGVALSCAACNEYKQKRTPEEADMDLLPEPTPEQIAYWAERGEQQFSRAPRGTTHPADLVPDEWLAARDNPPDNEINNAADNAQTTSRTTSPTVVDHVVPGRPEHIPDAPDAPAADLVSAGGAQDNARDNPPEPSGSGRVGHTQPEVLQGSRGQPIRTPDAPDIYHGRSRTAPTTPSTPPPSRREGQP</sequence>